<reference evidence="2 3" key="1">
    <citation type="submission" date="2018-09" db="EMBL/GenBank/DDBJ databases">
        <title>Draft genome sequence of Rhodopseudomonas palustris 2.1.18.</title>
        <authorList>
            <person name="Robertson S.L."/>
            <person name="Meyer T.E."/>
            <person name="Kyndt J.A."/>
        </authorList>
    </citation>
    <scope>NUCLEOTIDE SEQUENCE [LARGE SCALE GENOMIC DNA]</scope>
    <source>
        <strain evidence="2 3">2.1.18</strain>
    </source>
</reference>
<dbReference type="AlphaFoldDB" id="A0A418V3L2"/>
<gene>
    <name evidence="2" type="ORF">D4Q52_16475</name>
</gene>
<evidence type="ECO:0000313" key="2">
    <source>
        <dbReference type="EMBL" id="RJF70655.1"/>
    </source>
</evidence>
<dbReference type="OrthoDB" id="8244440at2"/>
<evidence type="ECO:0000313" key="3">
    <source>
        <dbReference type="Proteomes" id="UP000285523"/>
    </source>
</evidence>
<protein>
    <submittedName>
        <fullName evidence="2">Uncharacterized protein</fullName>
    </submittedName>
</protein>
<organism evidence="2 3">
    <name type="scientific">Rhodopseudomonas palustris</name>
    <dbReference type="NCBI Taxonomy" id="1076"/>
    <lineage>
        <taxon>Bacteria</taxon>
        <taxon>Pseudomonadati</taxon>
        <taxon>Pseudomonadota</taxon>
        <taxon>Alphaproteobacteria</taxon>
        <taxon>Hyphomicrobiales</taxon>
        <taxon>Nitrobacteraceae</taxon>
        <taxon>Rhodopseudomonas</taxon>
    </lineage>
</organism>
<accession>A0A418V3L2</accession>
<dbReference type="EMBL" id="QYYD01000016">
    <property type="protein sequence ID" value="RJF70655.1"/>
    <property type="molecule type" value="Genomic_DNA"/>
</dbReference>
<comment type="caution">
    <text evidence="2">The sequence shown here is derived from an EMBL/GenBank/DDBJ whole genome shotgun (WGS) entry which is preliminary data.</text>
</comment>
<evidence type="ECO:0000256" key="1">
    <source>
        <dbReference type="SAM" id="MobiDB-lite"/>
    </source>
</evidence>
<sequence length="73" mass="8267">MVDKVVKPGRNIIDFANYQRAQRPSPTTAMSGRFCRYCGAALMDDDREEDCSSAGILQQAPTRTRPTRRFRAD</sequence>
<name>A0A418V3L2_RHOPL</name>
<dbReference type="Proteomes" id="UP000285523">
    <property type="component" value="Unassembled WGS sequence"/>
</dbReference>
<feature type="region of interest" description="Disordered" evidence="1">
    <location>
        <begin position="52"/>
        <end position="73"/>
    </location>
</feature>
<proteinExistence type="predicted"/>